<comment type="caution">
    <text evidence="1">The sequence shown here is derived from an EMBL/GenBank/DDBJ whole genome shotgun (WGS) entry which is preliminary data.</text>
</comment>
<gene>
    <name evidence="1" type="ORF">V6250_08385</name>
</gene>
<proteinExistence type="predicted"/>
<evidence type="ECO:0000313" key="2">
    <source>
        <dbReference type="Proteomes" id="UP001374952"/>
    </source>
</evidence>
<evidence type="ECO:0000313" key="1">
    <source>
        <dbReference type="EMBL" id="MEL0604182.1"/>
    </source>
</evidence>
<name>A0ACC6R2Q5_9GAMM</name>
<accession>A0ACC6R2Q5</accession>
<dbReference type="EMBL" id="JBAKAX010000006">
    <property type="protein sequence ID" value="MEL0604182.1"/>
    <property type="molecule type" value="Genomic_DNA"/>
</dbReference>
<keyword evidence="2" id="KW-1185">Reference proteome</keyword>
<organism evidence="1 2">
    <name type="scientific">Pseudoalteromonas undina</name>
    <dbReference type="NCBI Taxonomy" id="43660"/>
    <lineage>
        <taxon>Bacteria</taxon>
        <taxon>Pseudomonadati</taxon>
        <taxon>Pseudomonadota</taxon>
        <taxon>Gammaproteobacteria</taxon>
        <taxon>Alteromonadales</taxon>
        <taxon>Pseudoalteromonadaceae</taxon>
        <taxon>Pseudoalteromonas</taxon>
    </lineage>
</organism>
<sequence length="703" mass="79680">MIKIFKIIVVVTLLISSFFSIANDECSSCHSKEVSDWQQSHHAGAMAQATLDKVLGDFNNVTVEHFSQKAFFYTKGDDFLIDLTESKTKTTYKVSYVFGFTPLQQYLIEVEKGKYQVFPFAWDSRDAKEGGQRWYANYEAEDVKPNDRLHWLQPLQNWNGMCADCHSDNLKRNYDVEKDVFDTHFSNINVGCASCHADLSKDHKTNPLLKTNKVKPTNMSGWTITDNSNIATWQGAKRDNSFMETCYACHSLRSPLTDGFSSDKHFLDQFSPSFLEPNLYHADGQIKEEVYVFGSFKQSKMYEAGVNCLDCHDKHTMKIKSQTNGLCLQCHKSSEYDVPKHHRHKLASQGSQCVNCHMPTNRYMGVDDRRDHSFKIPRPDISIIYDTPNACTQCHDDKTNEWANTALESWHGKAPPLSNKEHAMLALRSANSVPLNIHLGLINDTSLSEIDRASAITYLANSGSAIDDAIISRWVNSPLPLIRLAIAKIGYMLPESERFKSYSKLLTDKFKAVRVAAAQNLSYQNNPSDKLSEAIVELAQSNKVNSWRGEGHINQSMLALNKRDVTSAIRYLKKGIDVDPYFDPNYVNLSDIYFRQGNKEKMQAVLDQGLAAIPNSAALNYANGMAKIRSNKKVEAIEYFKKSMELDPNNVQYAYLYYLALDNAGLTAKALDELKQNLKKYSNARQLMELVYSFEGKLREIGP</sequence>
<protein>
    <submittedName>
        <fullName evidence="1">Multiheme c-type cytochrome</fullName>
    </submittedName>
</protein>
<reference evidence="1" key="1">
    <citation type="submission" date="2024-02" db="EMBL/GenBank/DDBJ databases">
        <title>Bacteria isolated from the canopy kelp, Nereocystis luetkeana.</title>
        <authorList>
            <person name="Pfister C.A."/>
            <person name="Younker I.T."/>
            <person name="Light S.H."/>
        </authorList>
    </citation>
    <scope>NUCLEOTIDE SEQUENCE</scope>
    <source>
        <strain evidence="1">TN.2.01</strain>
    </source>
</reference>
<dbReference type="Proteomes" id="UP001374952">
    <property type="component" value="Unassembled WGS sequence"/>
</dbReference>